<protein>
    <submittedName>
        <fullName evidence="3">Uncharacterized protein</fullName>
    </submittedName>
</protein>
<evidence type="ECO:0000256" key="2">
    <source>
        <dbReference type="SAM" id="MobiDB-lite"/>
    </source>
</evidence>
<feature type="compositionally biased region" description="Basic residues" evidence="2">
    <location>
        <begin position="57"/>
        <end position="69"/>
    </location>
</feature>
<dbReference type="EMBL" id="JAVRRJ010000006">
    <property type="protein sequence ID" value="KAK5083448.1"/>
    <property type="molecule type" value="Genomic_DNA"/>
</dbReference>
<comment type="caution">
    <text evidence="3">The sequence shown here is derived from an EMBL/GenBank/DDBJ whole genome shotgun (WGS) entry which is preliminary data.</text>
</comment>
<evidence type="ECO:0000313" key="4">
    <source>
        <dbReference type="Proteomes" id="UP001309876"/>
    </source>
</evidence>
<feature type="compositionally biased region" description="Basic residues" evidence="2">
    <location>
        <begin position="148"/>
        <end position="157"/>
    </location>
</feature>
<feature type="compositionally biased region" description="Basic residues" evidence="2">
    <location>
        <begin position="124"/>
        <end position="133"/>
    </location>
</feature>
<accession>A0AAN7Y9K0</accession>
<sequence>MPPRGRLAEPAIRYEYCTDDDESYYEELPTASRPVKRSSSRLRVEFDDSHRQPSPVRRVKRQSVHHHHSYAAPLSATDPADNIIIENHLNLPPQPRPRASSTGAAPHPNLIYVQGPPREPSRERVKHYHHHKHYDSEESSDDGGSYKSSHRRRRRSSHRDEGQLPAEVLRKLAKLELIEQQNESLSPATAEKLARLKMLEEQRKREEYSPATAEKLARLKALEEKKNRDEEEAALRARIEDRERKEKLREEQLLLRYQERQRQEEDDQRRILAEAEAKRTRKEVEAKAEADRLLARQKEKEAKEKAERLRIIAEEKARSDKERKEAEEERKRILLEEELRRKKEKEEAEVLRKRILAEEVERKKKEKEKAEKEEEEFQQKVKEKFMRAGYSPDYIEDILDEKKKSSSLARVGSKSRRRENQLALEVSRPTYIRVQVRHLSEDTLDYYGLPWEYDENDRRYILIKEYIGHDFQQELFEHTRKLRVKKQKLLITDGYVKDTVTTLKPKDVYKDSRSDEMFVVRRKSVSKSPSRRSWMFT</sequence>
<organism evidence="3 4">
    <name type="scientific">Lithohypha guttulata</name>
    <dbReference type="NCBI Taxonomy" id="1690604"/>
    <lineage>
        <taxon>Eukaryota</taxon>
        <taxon>Fungi</taxon>
        <taxon>Dikarya</taxon>
        <taxon>Ascomycota</taxon>
        <taxon>Pezizomycotina</taxon>
        <taxon>Eurotiomycetes</taxon>
        <taxon>Chaetothyriomycetidae</taxon>
        <taxon>Chaetothyriales</taxon>
        <taxon>Trichomeriaceae</taxon>
        <taxon>Lithohypha</taxon>
    </lineage>
</organism>
<proteinExistence type="predicted"/>
<dbReference type="AlphaFoldDB" id="A0AAN7Y9K0"/>
<keyword evidence="1" id="KW-0175">Coiled coil</keyword>
<feature type="compositionally biased region" description="Basic and acidic residues" evidence="2">
    <location>
        <begin position="42"/>
        <end position="51"/>
    </location>
</feature>
<gene>
    <name evidence="3" type="ORF">LTR05_005950</name>
</gene>
<feature type="region of interest" description="Disordered" evidence="2">
    <location>
        <begin position="25"/>
        <end position="166"/>
    </location>
</feature>
<evidence type="ECO:0000313" key="3">
    <source>
        <dbReference type="EMBL" id="KAK5083448.1"/>
    </source>
</evidence>
<keyword evidence="4" id="KW-1185">Reference proteome</keyword>
<evidence type="ECO:0000256" key="1">
    <source>
        <dbReference type="SAM" id="Coils"/>
    </source>
</evidence>
<name>A0AAN7Y9K0_9EURO</name>
<dbReference type="Proteomes" id="UP001309876">
    <property type="component" value="Unassembled WGS sequence"/>
</dbReference>
<reference evidence="3 4" key="1">
    <citation type="submission" date="2023-08" db="EMBL/GenBank/DDBJ databases">
        <title>Black Yeasts Isolated from many extreme environments.</title>
        <authorList>
            <person name="Coleine C."/>
            <person name="Stajich J.E."/>
            <person name="Selbmann L."/>
        </authorList>
    </citation>
    <scope>NUCLEOTIDE SEQUENCE [LARGE SCALE GENOMIC DNA]</scope>
    <source>
        <strain evidence="3 4">CCFEE 5910</strain>
    </source>
</reference>
<feature type="coiled-coil region" evidence="1">
    <location>
        <begin position="258"/>
        <end position="387"/>
    </location>
</feature>